<dbReference type="RefSeq" id="WP_153122549.1">
    <property type="nucleotide sequence ID" value="NZ_CP152352.1"/>
</dbReference>
<dbReference type="Proteomes" id="UP000480425">
    <property type="component" value="Unassembled WGS sequence"/>
</dbReference>
<name>A0A6G1TY19_9BACT</name>
<dbReference type="InterPro" id="IPR002068">
    <property type="entry name" value="A-crystallin/Hsp20_dom"/>
</dbReference>
<dbReference type="PROSITE" id="PS01031">
    <property type="entry name" value="SHSP"/>
    <property type="match status" value="1"/>
</dbReference>
<proteinExistence type="inferred from homology"/>
<dbReference type="OrthoDB" id="9814487at2"/>
<dbReference type="Gene3D" id="2.60.40.790">
    <property type="match status" value="1"/>
</dbReference>
<dbReference type="SUPFAM" id="SSF49764">
    <property type="entry name" value="HSP20-like chaperones"/>
    <property type="match status" value="1"/>
</dbReference>
<accession>A0A6G1TY19</accession>
<dbReference type="EMBL" id="VZCB01000043">
    <property type="protein sequence ID" value="MQN80193.1"/>
    <property type="molecule type" value="Genomic_DNA"/>
</dbReference>
<feature type="domain" description="SHSP" evidence="3">
    <location>
        <begin position="21"/>
        <end position="135"/>
    </location>
</feature>
<gene>
    <name evidence="4" type="ORF">F7D73_04330</name>
</gene>
<dbReference type="InterPro" id="IPR008978">
    <property type="entry name" value="HSP20-like_chaperone"/>
</dbReference>
<comment type="caution">
    <text evidence="4">The sequence shown here is derived from an EMBL/GenBank/DDBJ whole genome shotgun (WGS) entry which is preliminary data.</text>
</comment>
<sequence>MYRNSWIPEVFNGLFNEGNMQKANTTAPAINVKESLTKYTVELAAPGMRKDDFEVNLNENGDLHIKMENKRQPEQEEHVYLRREFSYAKFEQTLILPDDVNKEKISASVADGVLTIQLPKMQQEEQKVARQITVG</sequence>
<protein>
    <submittedName>
        <fullName evidence="4">Hsp20/alpha crystallin family protein</fullName>
    </submittedName>
</protein>
<dbReference type="PANTHER" id="PTHR11527">
    <property type="entry name" value="HEAT-SHOCK PROTEIN 20 FAMILY MEMBER"/>
    <property type="match status" value="1"/>
</dbReference>
<evidence type="ECO:0000313" key="4">
    <source>
        <dbReference type="EMBL" id="MQN80193.1"/>
    </source>
</evidence>
<dbReference type="CDD" id="cd06464">
    <property type="entry name" value="ACD_sHsps-like"/>
    <property type="match status" value="1"/>
</dbReference>
<evidence type="ECO:0000259" key="3">
    <source>
        <dbReference type="PROSITE" id="PS01031"/>
    </source>
</evidence>
<comment type="similarity">
    <text evidence="1 2">Belongs to the small heat shock protein (HSP20) family.</text>
</comment>
<reference evidence="4 5" key="1">
    <citation type="submission" date="2019-09" db="EMBL/GenBank/DDBJ databases">
        <title>Distinct polysaccharide growth profiles of human intestinal Prevotella copri isolates.</title>
        <authorList>
            <person name="Fehlner-Peach H."/>
            <person name="Magnabosco C."/>
            <person name="Raghavan V."/>
            <person name="Scher J.U."/>
            <person name="Tett A."/>
            <person name="Cox L.M."/>
            <person name="Gottsegen C."/>
            <person name="Watters A."/>
            <person name="Wiltshire- Gordon J.D."/>
            <person name="Segata N."/>
            <person name="Bonneau R."/>
            <person name="Littman D.R."/>
        </authorList>
    </citation>
    <scope>NUCLEOTIDE SEQUENCE [LARGE SCALE GENOMIC DNA]</scope>
    <source>
        <strain evidence="5">iA622</strain>
    </source>
</reference>
<evidence type="ECO:0000313" key="5">
    <source>
        <dbReference type="Proteomes" id="UP000480425"/>
    </source>
</evidence>
<organism evidence="4 5">
    <name type="scientific">Segatella copri</name>
    <dbReference type="NCBI Taxonomy" id="165179"/>
    <lineage>
        <taxon>Bacteria</taxon>
        <taxon>Pseudomonadati</taxon>
        <taxon>Bacteroidota</taxon>
        <taxon>Bacteroidia</taxon>
        <taxon>Bacteroidales</taxon>
        <taxon>Prevotellaceae</taxon>
        <taxon>Segatella</taxon>
    </lineage>
</organism>
<dbReference type="InterPro" id="IPR031107">
    <property type="entry name" value="Small_HSP"/>
</dbReference>
<dbReference type="AlphaFoldDB" id="A0A6G1TY19"/>
<dbReference type="Pfam" id="PF00011">
    <property type="entry name" value="HSP20"/>
    <property type="match status" value="1"/>
</dbReference>
<evidence type="ECO:0000256" key="1">
    <source>
        <dbReference type="PROSITE-ProRule" id="PRU00285"/>
    </source>
</evidence>
<evidence type="ECO:0000256" key="2">
    <source>
        <dbReference type="RuleBase" id="RU003616"/>
    </source>
</evidence>